<proteinExistence type="predicted"/>
<evidence type="ECO:0000313" key="1">
    <source>
        <dbReference type="EMBL" id="GAA4463428.1"/>
    </source>
</evidence>
<sequence length="309" mass="33573">MKKYLLLMAVATLAISSCEEKAPNVRLTEPAIEVKDTTYVSTVPPAQPRNVLVEEYTGASCTNCPAAHEVLKEYQKQHPGRINVIGLYIKGPIQTVPPTAPHAAKYDFRHDDATSIAQNIYGGVSMLPSAGIDRLPVNKSIKLDRSTWGGAIENGLAMPDSINLALESTFDNASGIATIVATISYPMTITFAHNLNLVLVQDSIVDVQEYPTTDTVHPGGDEEYDFTNVLRTVITALPGGDAIFPNIPAKEPGRVIVRVYKYDTKNIADRTVNPKKQPPLVAAHCRIIGYITAASTPYRIMQSAQTTLK</sequence>
<organism evidence="1 2">
    <name type="scientific">Nemorincola caseinilytica</name>
    <dbReference type="NCBI Taxonomy" id="2054315"/>
    <lineage>
        <taxon>Bacteria</taxon>
        <taxon>Pseudomonadati</taxon>
        <taxon>Bacteroidota</taxon>
        <taxon>Chitinophagia</taxon>
        <taxon>Chitinophagales</taxon>
        <taxon>Chitinophagaceae</taxon>
        <taxon>Nemorincola</taxon>
    </lineage>
</organism>
<dbReference type="PROSITE" id="PS51257">
    <property type="entry name" value="PROKAR_LIPOPROTEIN"/>
    <property type="match status" value="1"/>
</dbReference>
<name>A0ABP8NCS4_9BACT</name>
<reference evidence="2" key="1">
    <citation type="journal article" date="2019" name="Int. J. Syst. Evol. Microbiol.">
        <title>The Global Catalogue of Microorganisms (GCM) 10K type strain sequencing project: providing services to taxonomists for standard genome sequencing and annotation.</title>
        <authorList>
            <consortium name="The Broad Institute Genomics Platform"/>
            <consortium name="The Broad Institute Genome Sequencing Center for Infectious Disease"/>
            <person name="Wu L."/>
            <person name="Ma J."/>
        </authorList>
    </citation>
    <scope>NUCLEOTIDE SEQUENCE [LARGE SCALE GENOMIC DNA]</scope>
    <source>
        <strain evidence="2">JCM 32105</strain>
    </source>
</reference>
<dbReference type="EMBL" id="BAABFA010000008">
    <property type="protein sequence ID" value="GAA4463428.1"/>
    <property type="molecule type" value="Genomic_DNA"/>
</dbReference>
<evidence type="ECO:0008006" key="3">
    <source>
        <dbReference type="Google" id="ProtNLM"/>
    </source>
</evidence>
<gene>
    <name evidence="1" type="ORF">GCM10023093_11850</name>
</gene>
<keyword evidence="2" id="KW-1185">Reference proteome</keyword>
<dbReference type="Gene3D" id="2.60.40.10">
    <property type="entry name" value="Immunoglobulins"/>
    <property type="match status" value="1"/>
</dbReference>
<evidence type="ECO:0000313" key="2">
    <source>
        <dbReference type="Proteomes" id="UP001500067"/>
    </source>
</evidence>
<protein>
    <recommendedName>
        <fullName evidence="3">Outer membrane protein Omp28</fullName>
    </recommendedName>
</protein>
<accession>A0ABP8NCS4</accession>
<dbReference type="Proteomes" id="UP001500067">
    <property type="component" value="Unassembled WGS sequence"/>
</dbReference>
<dbReference type="RefSeq" id="WP_345080008.1">
    <property type="nucleotide sequence ID" value="NZ_BAABFA010000008.1"/>
</dbReference>
<comment type="caution">
    <text evidence="1">The sequence shown here is derived from an EMBL/GenBank/DDBJ whole genome shotgun (WGS) entry which is preliminary data.</text>
</comment>
<dbReference type="InterPro" id="IPR013783">
    <property type="entry name" value="Ig-like_fold"/>
</dbReference>